<dbReference type="InterPro" id="IPR046357">
    <property type="entry name" value="PPIase_dom_sf"/>
</dbReference>
<comment type="catalytic activity">
    <reaction evidence="1 5 6">
        <text>[protein]-peptidylproline (omega=180) = [protein]-peptidylproline (omega=0)</text>
        <dbReference type="Rhea" id="RHEA:16237"/>
        <dbReference type="Rhea" id="RHEA-COMP:10747"/>
        <dbReference type="Rhea" id="RHEA-COMP:10748"/>
        <dbReference type="ChEBI" id="CHEBI:83833"/>
        <dbReference type="ChEBI" id="CHEBI:83834"/>
        <dbReference type="EC" id="5.2.1.8"/>
    </reaction>
</comment>
<dbReference type="Pfam" id="PF00254">
    <property type="entry name" value="FKBP_C"/>
    <property type="match status" value="1"/>
</dbReference>
<evidence type="ECO:0000313" key="10">
    <source>
        <dbReference type="Proteomes" id="UP000250928"/>
    </source>
</evidence>
<evidence type="ECO:0000256" key="6">
    <source>
        <dbReference type="RuleBase" id="RU003915"/>
    </source>
</evidence>
<name>A0A657Q661_9GAMM</name>
<evidence type="ECO:0000256" key="2">
    <source>
        <dbReference type="ARBA" id="ARBA00006577"/>
    </source>
</evidence>
<dbReference type="Gene3D" id="3.10.50.40">
    <property type="match status" value="1"/>
</dbReference>
<gene>
    <name evidence="9" type="ORF">C3L24_09415</name>
</gene>
<dbReference type="PROSITE" id="PS50059">
    <property type="entry name" value="FKBP_PPIASE"/>
    <property type="match status" value="1"/>
</dbReference>
<reference evidence="9 10" key="1">
    <citation type="submission" date="2018-01" db="EMBL/GenBank/DDBJ databases">
        <title>Novel co-symbiosis in the lucinid bivalve Phacoides pectinatus.</title>
        <authorList>
            <person name="Lim S.J."/>
            <person name="Davis B.G."/>
            <person name="Gill D.E."/>
            <person name="Engel A.S."/>
            <person name="Anderson L.C."/>
            <person name="Campbell B.J."/>
        </authorList>
    </citation>
    <scope>NUCLEOTIDE SEQUENCE [LARGE SCALE GENOMIC DNA]</scope>
    <source>
        <strain evidence="9">N3_P5</strain>
    </source>
</reference>
<dbReference type="EC" id="5.2.1.8" evidence="6"/>
<dbReference type="InterPro" id="IPR000774">
    <property type="entry name" value="PPIase_FKBP_N"/>
</dbReference>
<dbReference type="InterPro" id="IPR001179">
    <property type="entry name" value="PPIase_FKBP_dom"/>
</dbReference>
<dbReference type="PANTHER" id="PTHR43811:SF57">
    <property type="entry name" value="FKBP-TYPE PEPTIDYL-PROLYL CIS-TRANS ISOMERASE FKPA-RELATED"/>
    <property type="match status" value="1"/>
</dbReference>
<dbReference type="Gene3D" id="1.10.287.460">
    <property type="entry name" value="Peptidyl-prolyl cis-trans isomerase, FKBP-type, N-terminal domain"/>
    <property type="match status" value="1"/>
</dbReference>
<evidence type="ECO:0000256" key="1">
    <source>
        <dbReference type="ARBA" id="ARBA00000971"/>
    </source>
</evidence>
<sequence>MSPVKRVFLAALMVSVMSPAIRAAELQSTEQQYSYTLGYQLALRQLSAQPVAIDGAALGQGVTDALAGSEPRLSLEQMQAAIDRVKQELSARKQAQAEQALAAGRAFLAENARQTGVVTLENGLQYRVLKEGSGEAPGPEETVTVHYRGTLIDGTEFDSSYGRGEPTSFPLDAVVPGFREAITRMRPGARWQVFMPSELAYGAEGAGASIGPNETLIFEIELISIDRGE</sequence>
<keyword evidence="3 5" id="KW-0697">Rotamase</keyword>
<dbReference type="SUPFAM" id="SSF54534">
    <property type="entry name" value="FKBP-like"/>
    <property type="match status" value="1"/>
</dbReference>
<evidence type="ECO:0000256" key="4">
    <source>
        <dbReference type="ARBA" id="ARBA00023235"/>
    </source>
</evidence>
<dbReference type="GO" id="GO:0003755">
    <property type="term" value="F:peptidyl-prolyl cis-trans isomerase activity"/>
    <property type="evidence" value="ECO:0007669"/>
    <property type="project" value="UniProtKB-UniRule"/>
</dbReference>
<dbReference type="InterPro" id="IPR036944">
    <property type="entry name" value="PPIase_FKBP_N_sf"/>
</dbReference>
<evidence type="ECO:0000259" key="8">
    <source>
        <dbReference type="PROSITE" id="PS50059"/>
    </source>
</evidence>
<dbReference type="EMBL" id="PQCO01000225">
    <property type="protein sequence ID" value="PUE00344.1"/>
    <property type="molecule type" value="Genomic_DNA"/>
</dbReference>
<feature type="signal peptide" evidence="7">
    <location>
        <begin position="1"/>
        <end position="23"/>
    </location>
</feature>
<evidence type="ECO:0000313" key="9">
    <source>
        <dbReference type="EMBL" id="PUE00344.1"/>
    </source>
</evidence>
<dbReference type="PANTHER" id="PTHR43811">
    <property type="entry name" value="FKBP-TYPE PEPTIDYL-PROLYL CIS-TRANS ISOMERASE FKPA"/>
    <property type="match status" value="1"/>
</dbReference>
<accession>A0A657Q661</accession>
<dbReference type="Proteomes" id="UP000250928">
    <property type="component" value="Unassembled WGS sequence"/>
</dbReference>
<dbReference type="GO" id="GO:0006457">
    <property type="term" value="P:protein folding"/>
    <property type="evidence" value="ECO:0007669"/>
    <property type="project" value="InterPro"/>
</dbReference>
<comment type="caution">
    <text evidence="9">The sequence shown here is derived from an EMBL/GenBank/DDBJ whole genome shotgun (WGS) entry which is preliminary data.</text>
</comment>
<evidence type="ECO:0000256" key="7">
    <source>
        <dbReference type="SAM" id="SignalP"/>
    </source>
</evidence>
<evidence type="ECO:0000256" key="3">
    <source>
        <dbReference type="ARBA" id="ARBA00023110"/>
    </source>
</evidence>
<proteinExistence type="inferred from homology"/>
<comment type="similarity">
    <text evidence="2 6">Belongs to the FKBP-type PPIase family.</text>
</comment>
<organism evidence="9 10">
    <name type="scientific">Candidatus Sedimenticola endophacoides</name>
    <dbReference type="NCBI Taxonomy" id="2548426"/>
    <lineage>
        <taxon>Bacteria</taxon>
        <taxon>Pseudomonadati</taxon>
        <taxon>Pseudomonadota</taxon>
        <taxon>Gammaproteobacteria</taxon>
        <taxon>Chromatiales</taxon>
        <taxon>Sedimenticolaceae</taxon>
        <taxon>Sedimenticola</taxon>
    </lineage>
</organism>
<dbReference type="AlphaFoldDB" id="A0A657Q661"/>
<keyword evidence="4 5" id="KW-0413">Isomerase</keyword>
<feature type="domain" description="PPIase FKBP-type" evidence="8">
    <location>
        <begin position="140"/>
        <end position="226"/>
    </location>
</feature>
<protein>
    <recommendedName>
        <fullName evidence="6">Peptidyl-prolyl cis-trans isomerase</fullName>
        <ecNumber evidence="6">5.2.1.8</ecNumber>
    </recommendedName>
</protein>
<evidence type="ECO:0000256" key="5">
    <source>
        <dbReference type="PROSITE-ProRule" id="PRU00277"/>
    </source>
</evidence>
<keyword evidence="7" id="KW-0732">Signal</keyword>
<feature type="chain" id="PRO_5030148166" description="Peptidyl-prolyl cis-trans isomerase" evidence="7">
    <location>
        <begin position="24"/>
        <end position="229"/>
    </location>
</feature>
<dbReference type="Pfam" id="PF01346">
    <property type="entry name" value="FKBP_N"/>
    <property type="match status" value="1"/>
</dbReference>